<keyword evidence="7 9" id="KW-1133">Transmembrane helix</keyword>
<evidence type="ECO:0000256" key="4">
    <source>
        <dbReference type="ARBA" id="ARBA00022475"/>
    </source>
</evidence>
<comment type="similarity">
    <text evidence="2">Belongs to the major facilitator superfamily. Set transporter family.</text>
</comment>
<comment type="caution">
    <text evidence="11">The sequence shown here is derived from an EMBL/GenBank/DDBJ whole genome shotgun (WGS) entry which is preliminary data.</text>
</comment>
<keyword evidence="3" id="KW-0813">Transport</keyword>
<dbReference type="PANTHER" id="PTHR23535:SF2">
    <property type="entry name" value="SUGAR EFFLUX TRANSPORTER A-RELATED"/>
    <property type="match status" value="1"/>
</dbReference>
<organism evidence="11 12">
    <name type="scientific">Pseudovibrio ascidiaceicola</name>
    <dbReference type="NCBI Taxonomy" id="285279"/>
    <lineage>
        <taxon>Bacteria</taxon>
        <taxon>Pseudomonadati</taxon>
        <taxon>Pseudomonadota</taxon>
        <taxon>Alphaproteobacteria</taxon>
        <taxon>Hyphomicrobiales</taxon>
        <taxon>Stappiaceae</taxon>
        <taxon>Pseudovibrio</taxon>
    </lineage>
</organism>
<evidence type="ECO:0000256" key="8">
    <source>
        <dbReference type="ARBA" id="ARBA00023136"/>
    </source>
</evidence>
<dbReference type="PROSITE" id="PS51257">
    <property type="entry name" value="PROKAR_LIPOPROTEIN"/>
    <property type="match status" value="1"/>
</dbReference>
<dbReference type="RefSeq" id="WP_093517911.1">
    <property type="nucleotide sequence ID" value="NZ_FOSK01000003.1"/>
</dbReference>
<feature type="transmembrane region" description="Helical" evidence="9">
    <location>
        <begin position="343"/>
        <end position="364"/>
    </location>
</feature>
<evidence type="ECO:0000256" key="2">
    <source>
        <dbReference type="ARBA" id="ARBA00006523"/>
    </source>
</evidence>
<gene>
    <name evidence="11" type="ORF">SAMN04488518_10319</name>
</gene>
<evidence type="ECO:0000256" key="1">
    <source>
        <dbReference type="ARBA" id="ARBA00004651"/>
    </source>
</evidence>
<keyword evidence="5" id="KW-0762">Sugar transport</keyword>
<feature type="transmembrane region" description="Helical" evidence="9">
    <location>
        <begin position="102"/>
        <end position="126"/>
    </location>
</feature>
<evidence type="ECO:0000259" key="10">
    <source>
        <dbReference type="PROSITE" id="PS50850"/>
    </source>
</evidence>
<feature type="transmembrane region" description="Helical" evidence="9">
    <location>
        <begin position="147"/>
        <end position="166"/>
    </location>
</feature>
<evidence type="ECO:0000256" key="7">
    <source>
        <dbReference type="ARBA" id="ARBA00022989"/>
    </source>
</evidence>
<feature type="transmembrane region" description="Helical" evidence="9">
    <location>
        <begin position="253"/>
        <end position="271"/>
    </location>
</feature>
<evidence type="ECO:0000256" key="3">
    <source>
        <dbReference type="ARBA" id="ARBA00022448"/>
    </source>
</evidence>
<evidence type="ECO:0000256" key="6">
    <source>
        <dbReference type="ARBA" id="ARBA00022692"/>
    </source>
</evidence>
<sequence length="400" mass="43117">MRSIPAALAMLDRFPILIHAYMLIGSLAIACLIPLYSSYVVTELGEPAWKLAVYIVGSTAITLFSNRYFGARIDAGARLKPILIFCSTLYMLNMGLQSTVPAYWMLLMGVPLMGVSGGVLSTMFSFGRLFAEQTNREPAKFNSHLRIAMSLGWMVGTPLAFTLYGIFGVSSIFPTAGVISVLWLAMGIWIVPKSFTTHHPIKTSENGRIEPVPFALILACLPIFALTSANVIFVSAGPVFFIEEMGFPTATPGLAFSVKCFVEVLAIFFVVKPAQKLGQKNAMLFSALLGTLFFLLIVRVTDPSQIYLLCALEGLYYGINVGLGLTFIQAYAPHRPGVATASYTNAIFAGALVGNMMTGTVASITTFGNTIQFSALLTLLSAAILLIVRAPKPETSLQTS</sequence>
<keyword evidence="4" id="KW-1003">Cell membrane</keyword>
<dbReference type="PANTHER" id="PTHR23535">
    <property type="entry name" value="SUGAR EFFLUX TRANSPORTER A-RELATED"/>
    <property type="match status" value="1"/>
</dbReference>
<feature type="transmembrane region" description="Helical" evidence="9">
    <location>
        <begin position="212"/>
        <end position="233"/>
    </location>
</feature>
<dbReference type="InterPro" id="IPR036259">
    <property type="entry name" value="MFS_trans_sf"/>
</dbReference>
<comment type="subcellular location">
    <subcellularLocation>
        <location evidence="1">Cell membrane</location>
        <topology evidence="1">Multi-pass membrane protein</topology>
    </subcellularLocation>
</comment>
<keyword evidence="6 9" id="KW-0812">Transmembrane</keyword>
<feature type="transmembrane region" description="Helical" evidence="9">
    <location>
        <begin position="283"/>
        <end position="300"/>
    </location>
</feature>
<protein>
    <submittedName>
        <fullName evidence="11">MFS transporter, SET family, sugar efflux transporter</fullName>
    </submittedName>
</protein>
<name>A0A1I3XLX6_9HYPH</name>
<feature type="transmembrane region" description="Helical" evidence="9">
    <location>
        <begin position="81"/>
        <end position="96"/>
    </location>
</feature>
<dbReference type="InterPro" id="IPR011701">
    <property type="entry name" value="MFS"/>
</dbReference>
<feature type="transmembrane region" description="Helical" evidence="9">
    <location>
        <begin position="51"/>
        <end position="69"/>
    </location>
</feature>
<dbReference type="PROSITE" id="PS50850">
    <property type="entry name" value="MFS"/>
    <property type="match status" value="1"/>
</dbReference>
<evidence type="ECO:0000313" key="11">
    <source>
        <dbReference type="EMBL" id="SFK20543.1"/>
    </source>
</evidence>
<dbReference type="Pfam" id="PF07690">
    <property type="entry name" value="MFS_1"/>
    <property type="match status" value="1"/>
</dbReference>
<reference evidence="11 12" key="1">
    <citation type="submission" date="2016-10" db="EMBL/GenBank/DDBJ databases">
        <authorList>
            <person name="Varghese N."/>
            <person name="Submissions S."/>
        </authorList>
    </citation>
    <scope>NUCLEOTIDE SEQUENCE [LARGE SCALE GENOMIC DNA]</scope>
    <source>
        <strain evidence="11 12">DSM 16392</strain>
    </source>
</reference>
<feature type="transmembrane region" description="Helical" evidence="9">
    <location>
        <begin position="370"/>
        <end position="388"/>
    </location>
</feature>
<feature type="transmembrane region" description="Helical" evidence="9">
    <location>
        <begin position="172"/>
        <end position="191"/>
    </location>
</feature>
<keyword evidence="12" id="KW-1185">Reference proteome</keyword>
<dbReference type="EMBL" id="FOSK01000003">
    <property type="protein sequence ID" value="SFK20543.1"/>
    <property type="molecule type" value="Genomic_DNA"/>
</dbReference>
<feature type="domain" description="Major facilitator superfamily (MFS) profile" evidence="10">
    <location>
        <begin position="215"/>
        <end position="400"/>
    </location>
</feature>
<dbReference type="InterPro" id="IPR020846">
    <property type="entry name" value="MFS_dom"/>
</dbReference>
<dbReference type="Proteomes" id="UP000199598">
    <property type="component" value="Unassembled WGS sequence"/>
</dbReference>
<accession>A0A1I3XLX6</accession>
<keyword evidence="8 9" id="KW-0472">Membrane</keyword>
<evidence type="ECO:0000256" key="9">
    <source>
        <dbReference type="SAM" id="Phobius"/>
    </source>
</evidence>
<dbReference type="Gene3D" id="1.20.1250.20">
    <property type="entry name" value="MFS general substrate transporter like domains"/>
    <property type="match status" value="1"/>
</dbReference>
<evidence type="ECO:0000313" key="12">
    <source>
        <dbReference type="Proteomes" id="UP000199598"/>
    </source>
</evidence>
<dbReference type="SUPFAM" id="SSF103473">
    <property type="entry name" value="MFS general substrate transporter"/>
    <property type="match status" value="1"/>
</dbReference>
<feature type="transmembrane region" description="Helical" evidence="9">
    <location>
        <begin position="306"/>
        <end position="331"/>
    </location>
</feature>
<proteinExistence type="inferred from homology"/>
<feature type="transmembrane region" description="Helical" evidence="9">
    <location>
        <begin position="20"/>
        <end position="39"/>
    </location>
</feature>
<evidence type="ECO:0000256" key="5">
    <source>
        <dbReference type="ARBA" id="ARBA00022597"/>
    </source>
</evidence>